<feature type="region of interest" description="Disordered" evidence="5">
    <location>
        <begin position="1"/>
        <end position="20"/>
    </location>
</feature>
<evidence type="ECO:0000256" key="5">
    <source>
        <dbReference type="SAM" id="MobiDB-lite"/>
    </source>
</evidence>
<dbReference type="Proteomes" id="UP000197019">
    <property type="component" value="Chromosome"/>
</dbReference>
<gene>
    <name evidence="8" type="ORF">CEK71_01365</name>
</gene>
<keyword evidence="2" id="KW-0805">Transcription regulation</keyword>
<evidence type="ECO:0008006" key="10">
    <source>
        <dbReference type="Google" id="ProtNLM"/>
    </source>
</evidence>
<dbReference type="CDD" id="cd06171">
    <property type="entry name" value="Sigma70_r4"/>
    <property type="match status" value="1"/>
</dbReference>
<feature type="compositionally biased region" description="Basic and acidic residues" evidence="5">
    <location>
        <begin position="1"/>
        <end position="12"/>
    </location>
</feature>
<organism evidence="8 9">
    <name type="scientific">Methylovulum psychrotolerans</name>
    <dbReference type="NCBI Taxonomy" id="1704499"/>
    <lineage>
        <taxon>Bacteria</taxon>
        <taxon>Pseudomonadati</taxon>
        <taxon>Pseudomonadota</taxon>
        <taxon>Gammaproteobacteria</taxon>
        <taxon>Methylococcales</taxon>
        <taxon>Methylococcaceae</taxon>
        <taxon>Methylovulum</taxon>
    </lineage>
</organism>
<keyword evidence="4" id="KW-0804">Transcription</keyword>
<dbReference type="GO" id="GO:0006352">
    <property type="term" value="P:DNA-templated transcription initiation"/>
    <property type="evidence" value="ECO:0007669"/>
    <property type="project" value="InterPro"/>
</dbReference>
<dbReference type="Pfam" id="PF04542">
    <property type="entry name" value="Sigma70_r2"/>
    <property type="match status" value="1"/>
</dbReference>
<proteinExistence type="inferred from homology"/>
<dbReference type="AlphaFoldDB" id="A0A1Z4BU72"/>
<dbReference type="InterPro" id="IPR013249">
    <property type="entry name" value="RNA_pol_sigma70_r4_t2"/>
</dbReference>
<feature type="domain" description="RNA polymerase sigma-70 region 2" evidence="6">
    <location>
        <begin position="40"/>
        <end position="107"/>
    </location>
</feature>
<dbReference type="Gene3D" id="1.10.1740.10">
    <property type="match status" value="1"/>
</dbReference>
<evidence type="ECO:0000313" key="9">
    <source>
        <dbReference type="Proteomes" id="UP000197019"/>
    </source>
</evidence>
<dbReference type="SUPFAM" id="SSF88946">
    <property type="entry name" value="Sigma2 domain of RNA polymerase sigma factors"/>
    <property type="match status" value="1"/>
</dbReference>
<evidence type="ECO:0000256" key="1">
    <source>
        <dbReference type="ARBA" id="ARBA00010641"/>
    </source>
</evidence>
<evidence type="ECO:0000259" key="7">
    <source>
        <dbReference type="Pfam" id="PF08281"/>
    </source>
</evidence>
<evidence type="ECO:0000259" key="6">
    <source>
        <dbReference type="Pfam" id="PF04542"/>
    </source>
</evidence>
<feature type="domain" description="RNA polymerase sigma factor 70 region 4 type 2" evidence="7">
    <location>
        <begin position="136"/>
        <end position="187"/>
    </location>
</feature>
<keyword evidence="9" id="KW-1185">Reference proteome</keyword>
<dbReference type="SUPFAM" id="SSF88659">
    <property type="entry name" value="Sigma3 and sigma4 domains of RNA polymerase sigma factors"/>
    <property type="match status" value="1"/>
</dbReference>
<dbReference type="InterPro" id="IPR039425">
    <property type="entry name" value="RNA_pol_sigma-70-like"/>
</dbReference>
<dbReference type="Gene3D" id="1.10.10.10">
    <property type="entry name" value="Winged helix-like DNA-binding domain superfamily/Winged helix DNA-binding domain"/>
    <property type="match status" value="1"/>
</dbReference>
<accession>A0A1Z4BU72</accession>
<dbReference type="InterPro" id="IPR013325">
    <property type="entry name" value="RNA_pol_sigma_r2"/>
</dbReference>
<keyword evidence="3" id="KW-0731">Sigma factor</keyword>
<dbReference type="GO" id="GO:0003677">
    <property type="term" value="F:DNA binding"/>
    <property type="evidence" value="ECO:0007669"/>
    <property type="project" value="InterPro"/>
</dbReference>
<dbReference type="InterPro" id="IPR013324">
    <property type="entry name" value="RNA_pol_sigma_r3/r4-like"/>
</dbReference>
<dbReference type="RefSeq" id="WP_088617701.1">
    <property type="nucleotide sequence ID" value="NZ_CP022129.1"/>
</dbReference>
<dbReference type="InterPro" id="IPR036388">
    <property type="entry name" value="WH-like_DNA-bd_sf"/>
</dbReference>
<dbReference type="InterPro" id="IPR014284">
    <property type="entry name" value="RNA_pol_sigma-70_dom"/>
</dbReference>
<dbReference type="PANTHER" id="PTHR43133:SF32">
    <property type="entry name" value="BLR3042 PROTEIN"/>
    <property type="match status" value="1"/>
</dbReference>
<dbReference type="EMBL" id="CP022129">
    <property type="protein sequence ID" value="ASF44818.1"/>
    <property type="molecule type" value="Genomic_DNA"/>
</dbReference>
<protein>
    <recommendedName>
        <fullName evidence="10">RNA polymerase sigma factor</fullName>
    </recommendedName>
</protein>
<dbReference type="OrthoDB" id="9797134at2"/>
<dbReference type="NCBIfam" id="TIGR02937">
    <property type="entry name" value="sigma70-ECF"/>
    <property type="match status" value="1"/>
</dbReference>
<dbReference type="KEGG" id="mpsy:CEK71_01365"/>
<sequence length="193" mass="22514">MLRLVRTREKPPIPEPSPAEDENTLFQRLKAGDMAAFEAFYKLYYPRLFRFIQRISRQPETVEEIIQETLLVVWQKPERFNYTSKLSTWVFGIAYNKTLKALDHNARNAHADSDDWLAEVADPAANLAQRHENEDWLNCALASLPPDQRAVIELAFYHGLPYQDIAHILNCPENTVKTRMFHARKRLQSFSNN</sequence>
<dbReference type="Pfam" id="PF08281">
    <property type="entry name" value="Sigma70_r4_2"/>
    <property type="match status" value="1"/>
</dbReference>
<evidence type="ECO:0000256" key="2">
    <source>
        <dbReference type="ARBA" id="ARBA00023015"/>
    </source>
</evidence>
<evidence type="ECO:0000256" key="4">
    <source>
        <dbReference type="ARBA" id="ARBA00023163"/>
    </source>
</evidence>
<dbReference type="PANTHER" id="PTHR43133">
    <property type="entry name" value="RNA POLYMERASE ECF-TYPE SIGMA FACTO"/>
    <property type="match status" value="1"/>
</dbReference>
<evidence type="ECO:0000313" key="8">
    <source>
        <dbReference type="EMBL" id="ASF44818.1"/>
    </source>
</evidence>
<dbReference type="InterPro" id="IPR007627">
    <property type="entry name" value="RNA_pol_sigma70_r2"/>
</dbReference>
<dbReference type="GO" id="GO:0016987">
    <property type="term" value="F:sigma factor activity"/>
    <property type="evidence" value="ECO:0007669"/>
    <property type="project" value="UniProtKB-KW"/>
</dbReference>
<evidence type="ECO:0000256" key="3">
    <source>
        <dbReference type="ARBA" id="ARBA00023082"/>
    </source>
</evidence>
<name>A0A1Z4BU72_9GAMM</name>
<reference evidence="8 9" key="1">
    <citation type="submission" date="2017-06" db="EMBL/GenBank/DDBJ databases">
        <title>Genome Sequencing of the methanotroph Methylovulum psychrotolerants str. HV10-M2 isolated from a high-altitude environment.</title>
        <authorList>
            <person name="Mateos-Rivera A."/>
        </authorList>
    </citation>
    <scope>NUCLEOTIDE SEQUENCE [LARGE SCALE GENOMIC DNA]</scope>
    <source>
        <strain evidence="8 9">HV10_M2</strain>
    </source>
</reference>
<comment type="similarity">
    <text evidence="1">Belongs to the sigma-70 factor family. ECF subfamily.</text>
</comment>